<accession>A0A4Q1DGY0</accession>
<reference evidence="1" key="1">
    <citation type="submission" date="2019-01" db="EMBL/GenBank/DDBJ databases">
        <title>Whole genome sequencing of Salmonella enterica.</title>
        <authorList>
            <person name="Cao G."/>
        </authorList>
    </citation>
    <scope>NUCLEOTIDE SEQUENCE [LARGE SCALE GENOMIC DNA]</scope>
    <source>
        <strain evidence="1">CFSAN074594</strain>
    </source>
</reference>
<comment type="caution">
    <text evidence="1">The sequence shown here is derived from an EMBL/GenBank/DDBJ whole genome shotgun (WGS) entry which is preliminary data.</text>
</comment>
<dbReference type="EMBL" id="SDIQ01000072">
    <property type="protein sequence ID" value="RXL14290.1"/>
    <property type="molecule type" value="Genomic_DNA"/>
</dbReference>
<dbReference type="AlphaFoldDB" id="A0A4Q1DGY0"/>
<protein>
    <submittedName>
        <fullName evidence="1">Phage tail protein</fullName>
    </submittedName>
</protein>
<dbReference type="Proteomes" id="UP000839536">
    <property type="component" value="Unassembled WGS sequence"/>
</dbReference>
<gene>
    <name evidence="1" type="ORF">EKD96_24825</name>
</gene>
<name>A0A4Q1DGY0_SALER</name>
<sequence>MTTTVSDKLYKSQLLDYYYQRRAESSINIGERFLISKAVFGTSALVTKNDGGDYDIADLPTVFSMSDMTSQFCTIPLEPTYSDGVITIRMDLDQKQLTDGTSYPFNTLAILDNLNNPIAIMCVQEDSLYVGKTYTAVMGINTTIA</sequence>
<organism evidence="1">
    <name type="scientific">Salmonella enterica</name>
    <name type="common">Salmonella choleraesuis</name>
    <dbReference type="NCBI Taxonomy" id="28901"/>
    <lineage>
        <taxon>Bacteria</taxon>
        <taxon>Pseudomonadati</taxon>
        <taxon>Pseudomonadota</taxon>
        <taxon>Gammaproteobacteria</taxon>
        <taxon>Enterobacterales</taxon>
        <taxon>Enterobacteriaceae</taxon>
        <taxon>Salmonella</taxon>
    </lineage>
</organism>
<evidence type="ECO:0000313" key="1">
    <source>
        <dbReference type="EMBL" id="RXL14290.1"/>
    </source>
</evidence>
<dbReference type="RefSeq" id="WP_000214206.1">
    <property type="nucleotide sequence ID" value="NZ_BCOB01000047.1"/>
</dbReference>
<proteinExistence type="predicted"/>